<protein>
    <recommendedName>
        <fullName evidence="6">Granulins domain-containing protein</fullName>
    </recommendedName>
</protein>
<dbReference type="PANTHER" id="PTHR12274:SF3">
    <property type="entry name" value="PROGRANULIN"/>
    <property type="match status" value="1"/>
</dbReference>
<organism evidence="7 8">
    <name type="scientific">Litomosoides sigmodontis</name>
    <name type="common">Filarial nematode worm</name>
    <dbReference type="NCBI Taxonomy" id="42156"/>
    <lineage>
        <taxon>Eukaryota</taxon>
        <taxon>Metazoa</taxon>
        <taxon>Ecdysozoa</taxon>
        <taxon>Nematoda</taxon>
        <taxon>Chromadorea</taxon>
        <taxon>Rhabditida</taxon>
        <taxon>Spirurina</taxon>
        <taxon>Spiruromorpha</taxon>
        <taxon>Filarioidea</taxon>
        <taxon>Onchocercidae</taxon>
        <taxon>Litomosoides</taxon>
    </lineage>
</organism>
<dbReference type="EMBL" id="UYRX01000034">
    <property type="protein sequence ID" value="VDK70371.1"/>
    <property type="molecule type" value="Genomic_DNA"/>
</dbReference>
<evidence type="ECO:0000256" key="5">
    <source>
        <dbReference type="SAM" id="SignalP"/>
    </source>
</evidence>
<evidence type="ECO:0000256" key="2">
    <source>
        <dbReference type="ARBA" id="ARBA00010093"/>
    </source>
</evidence>
<dbReference type="Gene3D" id="2.10.25.160">
    <property type="entry name" value="Granulin"/>
    <property type="match status" value="1"/>
</dbReference>
<dbReference type="SUPFAM" id="SSF57277">
    <property type="entry name" value="Granulin repeat"/>
    <property type="match status" value="1"/>
</dbReference>
<keyword evidence="5" id="KW-0732">Signal</keyword>
<keyword evidence="3" id="KW-0964">Secreted</keyword>
<keyword evidence="8" id="KW-1185">Reference proteome</keyword>
<reference evidence="7 8" key="1">
    <citation type="submission" date="2018-08" db="EMBL/GenBank/DDBJ databases">
        <authorList>
            <person name="Laetsch R D."/>
            <person name="Stevens L."/>
            <person name="Kumar S."/>
            <person name="Blaxter L. M."/>
        </authorList>
    </citation>
    <scope>NUCLEOTIDE SEQUENCE [LARGE SCALE GENOMIC DNA]</scope>
</reference>
<dbReference type="SMART" id="SM00277">
    <property type="entry name" value="GRAN"/>
    <property type="match status" value="1"/>
</dbReference>
<dbReference type="STRING" id="42156.A0A3P6U1F8"/>
<name>A0A3P6U1F8_LITSI</name>
<dbReference type="OrthoDB" id="5854875at2759"/>
<dbReference type="OMA" id="AGIYGCC"/>
<dbReference type="PROSITE" id="PS00799">
    <property type="entry name" value="GRANULINS"/>
    <property type="match status" value="1"/>
</dbReference>
<evidence type="ECO:0000256" key="4">
    <source>
        <dbReference type="ARBA" id="ARBA00023157"/>
    </source>
</evidence>
<evidence type="ECO:0000313" key="8">
    <source>
        <dbReference type="Proteomes" id="UP000277928"/>
    </source>
</evidence>
<dbReference type="GO" id="GO:0005576">
    <property type="term" value="C:extracellular region"/>
    <property type="evidence" value="ECO:0007669"/>
    <property type="project" value="UniProtKB-SubCell"/>
</dbReference>
<evidence type="ECO:0000313" key="7">
    <source>
        <dbReference type="EMBL" id="VDK70371.1"/>
    </source>
</evidence>
<proteinExistence type="inferred from homology"/>
<dbReference type="AlphaFoldDB" id="A0A3P6U1F8"/>
<gene>
    <name evidence="7" type="ORF">NLS_LOCUS1090</name>
</gene>
<sequence length="125" mass="13498">MLSVFFLITVAASVKVLIAHTCPGSKSMCPDTATCCLIGASVYGCCPMIDAVCCDDRTHCCPANTKCDMVHRRCLRNEFSISPTNKRAKHLKGPNITKNKQFIRICSGGNSSCTLPQTILVTKSP</sequence>
<dbReference type="InterPro" id="IPR000118">
    <property type="entry name" value="Granulin"/>
</dbReference>
<feature type="chain" id="PRO_5018063223" description="Granulins domain-containing protein" evidence="5">
    <location>
        <begin position="20"/>
        <end position="125"/>
    </location>
</feature>
<comment type="subcellular location">
    <subcellularLocation>
        <location evidence="1">Secreted</location>
    </subcellularLocation>
</comment>
<dbReference type="InterPro" id="IPR039036">
    <property type="entry name" value="Granulin_fam"/>
</dbReference>
<dbReference type="Proteomes" id="UP000277928">
    <property type="component" value="Unassembled WGS sequence"/>
</dbReference>
<evidence type="ECO:0000256" key="3">
    <source>
        <dbReference type="ARBA" id="ARBA00022525"/>
    </source>
</evidence>
<dbReference type="Pfam" id="PF00396">
    <property type="entry name" value="Granulin"/>
    <property type="match status" value="1"/>
</dbReference>
<dbReference type="InterPro" id="IPR037277">
    <property type="entry name" value="Granulin_sf"/>
</dbReference>
<feature type="signal peptide" evidence="5">
    <location>
        <begin position="1"/>
        <end position="19"/>
    </location>
</feature>
<feature type="domain" description="Granulins" evidence="6">
    <location>
        <begin position="54"/>
        <end position="67"/>
    </location>
</feature>
<evidence type="ECO:0000259" key="6">
    <source>
        <dbReference type="PROSITE" id="PS00799"/>
    </source>
</evidence>
<comment type="similarity">
    <text evidence="2">Belongs to the granulin family.</text>
</comment>
<evidence type="ECO:0000256" key="1">
    <source>
        <dbReference type="ARBA" id="ARBA00004613"/>
    </source>
</evidence>
<keyword evidence="4" id="KW-1015">Disulfide bond</keyword>
<dbReference type="PANTHER" id="PTHR12274">
    <property type="entry name" value="GRANULIN"/>
    <property type="match status" value="1"/>
</dbReference>
<accession>A0A3P6U1F8</accession>